<evidence type="ECO:0000256" key="5">
    <source>
        <dbReference type="PROSITE-ProRule" id="PRU00409"/>
    </source>
</evidence>
<reference evidence="7 8" key="1">
    <citation type="journal article" date="2016" name="Nat. Commun.">
        <title>Thousands of microbial genomes shed light on interconnected biogeochemical processes in an aquifer system.</title>
        <authorList>
            <person name="Anantharaman K."/>
            <person name="Brown C.T."/>
            <person name="Hug L.A."/>
            <person name="Sharon I."/>
            <person name="Castelle C.J."/>
            <person name="Probst A.J."/>
            <person name="Thomas B.C."/>
            <person name="Singh A."/>
            <person name="Wilkins M.J."/>
            <person name="Karaoz U."/>
            <person name="Brodie E.L."/>
            <person name="Williams K.H."/>
            <person name="Hubbard S.S."/>
            <person name="Banfield J.F."/>
        </authorList>
    </citation>
    <scope>NUCLEOTIDE SEQUENCE [LARGE SCALE GENOMIC DNA]</scope>
</reference>
<dbReference type="InterPro" id="IPR011761">
    <property type="entry name" value="ATP-grasp"/>
</dbReference>
<evidence type="ECO:0000313" key="8">
    <source>
        <dbReference type="Proteomes" id="UP000177309"/>
    </source>
</evidence>
<evidence type="ECO:0000256" key="3">
    <source>
        <dbReference type="ARBA" id="ARBA00022741"/>
    </source>
</evidence>
<name>A0A1F4TMK8_UNCSA</name>
<dbReference type="Gene3D" id="3.40.50.20">
    <property type="match status" value="1"/>
</dbReference>
<dbReference type="Pfam" id="PF18130">
    <property type="entry name" value="ATPgrasp_N"/>
    <property type="match status" value="1"/>
</dbReference>
<dbReference type="SUPFAM" id="SSF56059">
    <property type="entry name" value="Glutathione synthetase ATP-binding domain-like"/>
    <property type="match status" value="1"/>
</dbReference>
<keyword evidence="4 5" id="KW-0067">ATP-binding</keyword>
<comment type="cofactor">
    <cofactor evidence="1">
        <name>Mn(2+)</name>
        <dbReference type="ChEBI" id="CHEBI:29035"/>
    </cofactor>
</comment>
<comment type="caution">
    <text evidence="7">The sequence shown here is derived from an EMBL/GenBank/DDBJ whole genome shotgun (WGS) entry which is preliminary data.</text>
</comment>
<dbReference type="AlphaFoldDB" id="A0A1F4TMK8"/>
<dbReference type="GO" id="GO:0016874">
    <property type="term" value="F:ligase activity"/>
    <property type="evidence" value="ECO:0007669"/>
    <property type="project" value="UniProtKB-KW"/>
</dbReference>
<gene>
    <name evidence="7" type="ORF">A2462_01680</name>
</gene>
<dbReference type="SUPFAM" id="SSF52440">
    <property type="entry name" value="PreATP-grasp domain"/>
    <property type="match status" value="1"/>
</dbReference>
<dbReference type="InterPro" id="IPR016185">
    <property type="entry name" value="PreATP-grasp_dom_sf"/>
</dbReference>
<sequence length="418" mass="45751">MGGSILPKTILIIGAGIEQVPAIKLAKSMGLRVVVTDGNQSAPGFEWADDFAVISTYDCVKTVSFARDYSQSKNRLDGVITVASDVPLTVAAVAQELGLPGHSLETAKIATHKLLMKEKFSEFGVPIPSFKEIRDVDELKGFIKIYQYPVVIKPMDSRGARGVLRLTESTDLSWAFAESRKASPLGRVMVEDFLEGLQISSESIIYDGQIFTPGLANRNYEYLEKYAPYIIENGGDLPVLLDEVQKQELNRVLLKAAEALGISRGSLKGDIVLTRDGFKIIEVAARLSGGWFATDEIPLSSGVNVVEAVINIALGIKFDFSKLSPKYSRGVALRYLFVEQGRIDRITGLEEVEKMSFVKKIGINLAEGTVIEKMSDHTKRLGFVITEAETRQAAIDYANQALKSIKVNIGNASLLSQR</sequence>
<dbReference type="GO" id="GO:0005524">
    <property type="term" value="F:ATP binding"/>
    <property type="evidence" value="ECO:0007669"/>
    <property type="project" value="UniProtKB-UniRule"/>
</dbReference>
<protein>
    <recommendedName>
        <fullName evidence="6">ATP-grasp domain-containing protein</fullName>
    </recommendedName>
</protein>
<dbReference type="Proteomes" id="UP000177309">
    <property type="component" value="Unassembled WGS sequence"/>
</dbReference>
<dbReference type="PANTHER" id="PTHR43585">
    <property type="entry name" value="FUMIPYRROLE BIOSYNTHESIS PROTEIN C"/>
    <property type="match status" value="1"/>
</dbReference>
<dbReference type="Pfam" id="PF01071">
    <property type="entry name" value="GARS_A"/>
    <property type="match status" value="1"/>
</dbReference>
<dbReference type="PANTHER" id="PTHR43585:SF2">
    <property type="entry name" value="ATP-GRASP ENZYME FSQD"/>
    <property type="match status" value="1"/>
</dbReference>
<dbReference type="InterPro" id="IPR013815">
    <property type="entry name" value="ATP_grasp_subdomain_1"/>
</dbReference>
<keyword evidence="3 5" id="KW-0547">Nucleotide-binding</keyword>
<evidence type="ECO:0000256" key="1">
    <source>
        <dbReference type="ARBA" id="ARBA00001936"/>
    </source>
</evidence>
<evidence type="ECO:0000259" key="6">
    <source>
        <dbReference type="PROSITE" id="PS50975"/>
    </source>
</evidence>
<dbReference type="Gene3D" id="3.30.1490.20">
    <property type="entry name" value="ATP-grasp fold, A domain"/>
    <property type="match status" value="1"/>
</dbReference>
<dbReference type="InterPro" id="IPR040570">
    <property type="entry name" value="LAL_C2"/>
</dbReference>
<dbReference type="InterPro" id="IPR052032">
    <property type="entry name" value="ATP-dep_AA_Ligase"/>
</dbReference>
<dbReference type="PROSITE" id="PS50975">
    <property type="entry name" value="ATP_GRASP"/>
    <property type="match status" value="1"/>
</dbReference>
<dbReference type="GO" id="GO:0046872">
    <property type="term" value="F:metal ion binding"/>
    <property type="evidence" value="ECO:0007669"/>
    <property type="project" value="InterPro"/>
</dbReference>
<dbReference type="Gene3D" id="3.30.470.20">
    <property type="entry name" value="ATP-grasp fold, B domain"/>
    <property type="match status" value="1"/>
</dbReference>
<keyword evidence="2" id="KW-0436">Ligase</keyword>
<evidence type="ECO:0000256" key="2">
    <source>
        <dbReference type="ARBA" id="ARBA00022598"/>
    </source>
</evidence>
<accession>A0A1F4TMK8</accession>
<proteinExistence type="predicted"/>
<organism evidence="7 8">
    <name type="scientific">candidate division WOR-1 bacterium RIFOXYC2_FULL_41_25</name>
    <dbReference type="NCBI Taxonomy" id="1802586"/>
    <lineage>
        <taxon>Bacteria</taxon>
        <taxon>Bacillati</taxon>
        <taxon>Saganbacteria</taxon>
    </lineage>
</organism>
<dbReference type="InterPro" id="IPR041472">
    <property type="entry name" value="BL00235/CARNS1_N"/>
</dbReference>
<evidence type="ECO:0000256" key="4">
    <source>
        <dbReference type="ARBA" id="ARBA00022840"/>
    </source>
</evidence>
<dbReference type="EMBL" id="MEUI01000027">
    <property type="protein sequence ID" value="OGC33837.1"/>
    <property type="molecule type" value="Genomic_DNA"/>
</dbReference>
<dbReference type="InterPro" id="IPR020561">
    <property type="entry name" value="PRibGlycinamid_synth_ATP-grasp"/>
</dbReference>
<evidence type="ECO:0000313" key="7">
    <source>
        <dbReference type="EMBL" id="OGC33837.1"/>
    </source>
</evidence>
<dbReference type="Pfam" id="PF18603">
    <property type="entry name" value="LAL_C2"/>
    <property type="match status" value="1"/>
</dbReference>
<feature type="domain" description="ATP-grasp" evidence="6">
    <location>
        <begin position="117"/>
        <end position="314"/>
    </location>
</feature>